<proteinExistence type="predicted"/>
<protein>
    <submittedName>
        <fullName evidence="1">Uncharacterized protein</fullName>
    </submittedName>
</protein>
<name>A0ABW3SJA7_9BACT</name>
<comment type="caution">
    <text evidence="1">The sequence shown here is derived from an EMBL/GenBank/DDBJ whole genome shotgun (WGS) entry which is preliminary data.</text>
</comment>
<accession>A0ABW3SJA7</accession>
<reference evidence="2" key="1">
    <citation type="journal article" date="2019" name="Int. J. Syst. Evol. Microbiol.">
        <title>The Global Catalogue of Microorganisms (GCM) 10K type strain sequencing project: providing services to taxonomists for standard genome sequencing and annotation.</title>
        <authorList>
            <consortium name="The Broad Institute Genomics Platform"/>
            <consortium name="The Broad Institute Genome Sequencing Center for Infectious Disease"/>
            <person name="Wu L."/>
            <person name="Ma J."/>
        </authorList>
    </citation>
    <scope>NUCLEOTIDE SEQUENCE [LARGE SCALE GENOMIC DNA]</scope>
    <source>
        <strain evidence="2">JCM 31319</strain>
    </source>
</reference>
<dbReference type="RefSeq" id="WP_377522423.1">
    <property type="nucleotide sequence ID" value="NZ_JBHTLD010000007.1"/>
</dbReference>
<keyword evidence="2" id="KW-1185">Reference proteome</keyword>
<evidence type="ECO:0000313" key="2">
    <source>
        <dbReference type="Proteomes" id="UP001597094"/>
    </source>
</evidence>
<dbReference type="EMBL" id="JBHTLD010000007">
    <property type="protein sequence ID" value="MFD1184909.1"/>
    <property type="molecule type" value="Genomic_DNA"/>
</dbReference>
<gene>
    <name evidence="1" type="ORF">ACFQ2O_01740</name>
</gene>
<organism evidence="1 2">
    <name type="scientific">Pontibacter rugosus</name>
    <dbReference type="NCBI Taxonomy" id="1745966"/>
    <lineage>
        <taxon>Bacteria</taxon>
        <taxon>Pseudomonadati</taxon>
        <taxon>Bacteroidota</taxon>
        <taxon>Cytophagia</taxon>
        <taxon>Cytophagales</taxon>
        <taxon>Hymenobacteraceae</taxon>
        <taxon>Pontibacter</taxon>
    </lineage>
</organism>
<sequence>MELYIDNQKVDLAPDAVFAVTVQSNDITKPESVQSSYSNSLTLPYTERNHQVLSNAADVASQSRAPYTKLNASVLQDGVEVVPLPKAFLTEANEGYELQVFSGALDLFARLGDKSIRDLDLSRFNHTWDFQNVVTGARYFRDHTFGYIYDAINNGKPFTSGNLWADERHPSVFVRTVFEQMLLEAGVDYTGIDDELWEKLILPFSNDKPLHSQAWLDARKQVRDMAALTPIAVTDHGKLKVKASIFATYIGENVASSIALILRQNGVELKREEITVTALNETVLEATFDILPPYNLAGLEVLILRSNLSPESAPVAGNSRYSSFDVESSYDEEAYFRTEWDVALNLPDIKQKDFFKAIRSLLDLMVTFDPYSNMLSLTPFNRLLENRAQALDWSGKLVYVASERVPVQYRFGEFAQKSWWRYKEDELGGEGDYFLSIDDKQLEEEKNIVEMPFAASEDVAGFLRVPLFESDQKYPQNYSHTVDTIAQRNSGSFSDGNRVHVKNATADPFVKEGWAVYERKAGRWELSEQITYKRNKVEPRLAVLGGELPLLIRESRNYAVNVTGRSSSFEPISFAALLPTRYTALQGVLESCKGITPYFLLSVQDVAGYDPAVPIWLDQFQDYFYLNSINEFTGEGPTECQLWRL</sequence>
<dbReference type="Proteomes" id="UP001597094">
    <property type="component" value="Unassembled WGS sequence"/>
</dbReference>
<evidence type="ECO:0000313" key="1">
    <source>
        <dbReference type="EMBL" id="MFD1184909.1"/>
    </source>
</evidence>